<proteinExistence type="predicted"/>
<comment type="caution">
    <text evidence="1">The sequence shown here is derived from an EMBL/GenBank/DDBJ whole genome shotgun (WGS) entry which is preliminary data.</text>
</comment>
<gene>
    <name evidence="1" type="ORF">QVD17_25041</name>
</gene>
<name>A0AAD8KIQ5_TARER</name>
<evidence type="ECO:0000313" key="2">
    <source>
        <dbReference type="Proteomes" id="UP001229421"/>
    </source>
</evidence>
<dbReference type="EMBL" id="JAUHHV010000006">
    <property type="protein sequence ID" value="KAK1422136.1"/>
    <property type="molecule type" value="Genomic_DNA"/>
</dbReference>
<keyword evidence="2" id="KW-1185">Reference proteome</keyword>
<protein>
    <submittedName>
        <fullName evidence="1">Uncharacterized protein</fullName>
    </submittedName>
</protein>
<sequence length="70" mass="7756">MFGPPLLQQMSADVVRRLQTFSCKKTNSTFVYVLIVVMSSVDFFGDKAQRSMVVHVEDMEIGGDSALIPS</sequence>
<reference evidence="1" key="1">
    <citation type="journal article" date="2023" name="bioRxiv">
        <title>Improved chromosome-level genome assembly for marigold (Tagetes erecta).</title>
        <authorList>
            <person name="Jiang F."/>
            <person name="Yuan L."/>
            <person name="Wang S."/>
            <person name="Wang H."/>
            <person name="Xu D."/>
            <person name="Wang A."/>
            <person name="Fan W."/>
        </authorList>
    </citation>
    <scope>NUCLEOTIDE SEQUENCE</scope>
    <source>
        <strain evidence="1">WSJ</strain>
        <tissue evidence="1">Leaf</tissue>
    </source>
</reference>
<evidence type="ECO:0000313" key="1">
    <source>
        <dbReference type="EMBL" id="KAK1422136.1"/>
    </source>
</evidence>
<accession>A0AAD8KIQ5</accession>
<organism evidence="1 2">
    <name type="scientific">Tagetes erecta</name>
    <name type="common">African marigold</name>
    <dbReference type="NCBI Taxonomy" id="13708"/>
    <lineage>
        <taxon>Eukaryota</taxon>
        <taxon>Viridiplantae</taxon>
        <taxon>Streptophyta</taxon>
        <taxon>Embryophyta</taxon>
        <taxon>Tracheophyta</taxon>
        <taxon>Spermatophyta</taxon>
        <taxon>Magnoliopsida</taxon>
        <taxon>eudicotyledons</taxon>
        <taxon>Gunneridae</taxon>
        <taxon>Pentapetalae</taxon>
        <taxon>asterids</taxon>
        <taxon>campanulids</taxon>
        <taxon>Asterales</taxon>
        <taxon>Asteraceae</taxon>
        <taxon>Asteroideae</taxon>
        <taxon>Heliantheae alliance</taxon>
        <taxon>Tageteae</taxon>
        <taxon>Tagetes</taxon>
    </lineage>
</organism>
<dbReference type="Proteomes" id="UP001229421">
    <property type="component" value="Unassembled WGS sequence"/>
</dbReference>
<dbReference type="AlphaFoldDB" id="A0AAD8KIQ5"/>